<dbReference type="InParanoid" id="G2X6X2"/>
<dbReference type="eggNOG" id="ENOG502RNRF">
    <property type="taxonomic scope" value="Eukaryota"/>
</dbReference>
<proteinExistence type="predicted"/>
<dbReference type="EMBL" id="DS572705">
    <property type="protein sequence ID" value="EGY14740.1"/>
    <property type="molecule type" value="Genomic_DNA"/>
</dbReference>
<feature type="compositionally biased region" description="Low complexity" evidence="1">
    <location>
        <begin position="19"/>
        <end position="45"/>
    </location>
</feature>
<evidence type="ECO:0000313" key="3">
    <source>
        <dbReference type="Proteomes" id="UP000001611"/>
    </source>
</evidence>
<accession>G2X6X2</accession>
<dbReference type="AlphaFoldDB" id="G2X6X2"/>
<dbReference type="KEGG" id="vda:VDAG_05904"/>
<dbReference type="Proteomes" id="UP000001611">
    <property type="component" value="Chromosome 4"/>
</dbReference>
<gene>
    <name evidence="2" type="ORF">VDAG_05904</name>
</gene>
<name>G2X6X2_VERDV</name>
<feature type="compositionally biased region" description="Polar residues" evidence="1">
    <location>
        <begin position="1"/>
        <end position="18"/>
    </location>
</feature>
<protein>
    <submittedName>
        <fullName evidence="2">Uncharacterized protein</fullName>
    </submittedName>
</protein>
<dbReference type="OMA" id="LSHTSEC"/>
<feature type="region of interest" description="Disordered" evidence="1">
    <location>
        <begin position="1"/>
        <end position="47"/>
    </location>
</feature>
<organism evidence="2 3">
    <name type="scientific">Verticillium dahliae (strain VdLs.17 / ATCC MYA-4575 / FGSC 10137)</name>
    <name type="common">Verticillium wilt</name>
    <dbReference type="NCBI Taxonomy" id="498257"/>
    <lineage>
        <taxon>Eukaryota</taxon>
        <taxon>Fungi</taxon>
        <taxon>Dikarya</taxon>
        <taxon>Ascomycota</taxon>
        <taxon>Pezizomycotina</taxon>
        <taxon>Sordariomycetes</taxon>
        <taxon>Hypocreomycetidae</taxon>
        <taxon>Glomerellales</taxon>
        <taxon>Plectosphaerellaceae</taxon>
        <taxon>Verticillium</taxon>
    </lineage>
</organism>
<keyword evidence="3" id="KW-1185">Reference proteome</keyword>
<dbReference type="OrthoDB" id="10381751at2759"/>
<dbReference type="GeneID" id="20707367"/>
<sequence length="123" mass="13070">MASRDNPTSTQDSASAGMSTSQSTFITQQQQPITTSRTSPSPSQSAILFPPVLWNDGTQPENDIATADSLPTTGESFVARANLAPMVAGIGGWADPDLGRLSDLNIDIEKEVHKYEITFGLVC</sequence>
<dbReference type="RefSeq" id="XP_009653596.1">
    <property type="nucleotide sequence ID" value="XM_009655301.1"/>
</dbReference>
<evidence type="ECO:0000313" key="2">
    <source>
        <dbReference type="EMBL" id="EGY14740.1"/>
    </source>
</evidence>
<dbReference type="HOGENOM" id="CLU_2016955_0_0_1"/>
<reference evidence="2 3" key="1">
    <citation type="submission" date="2008-03" db="EMBL/GenBank/DDBJ databases">
        <title>The Genome Sequence of Verticillium dahliae VdLs.17.</title>
        <authorList>
            <consortium name="The Broad Institute Genome Sequencing Platform"/>
            <person name="Ma L.-J.J."/>
            <person name="Klosterman S.J."/>
            <person name="Subbarao K."/>
            <person name="Dobinson K."/>
            <person name="Veronese P."/>
            <person name="Kang S."/>
            <person name="Gold S.E."/>
            <person name="Young S."/>
            <person name="Jaffe D."/>
            <person name="Gnerre S."/>
            <person name="Berlin A."/>
            <person name="Heiman D."/>
            <person name="Hepburn T."/>
            <person name="Sykes S."/>
            <person name="Alvarado L."/>
            <person name="Kodira C.D."/>
            <person name="Lander E."/>
            <person name="Galagan J."/>
            <person name="Nusbaum C."/>
            <person name="Birren B."/>
        </authorList>
    </citation>
    <scope>NUCLEOTIDE SEQUENCE [LARGE SCALE GENOMIC DNA]</scope>
    <source>
        <strain evidence="3">VdLs.17 / ATCC MYA-4575 / FGSC 10137</strain>
    </source>
</reference>
<evidence type="ECO:0000256" key="1">
    <source>
        <dbReference type="SAM" id="MobiDB-lite"/>
    </source>
</evidence>